<accession>A0ACA9NEK1</accession>
<sequence>YPLKKIISTNMLPPPPATYQSAKEHLQKCSSIHQFSRLRVEFIIAQEHNKDKQALNISGHPIVHQLTKQQLDNVTEMTASGSCSREIISTIHQNNPSAFAITLIDELKELIRRYSSVLLMDYEEEENYLWALTCVAQLFDSII</sequence>
<name>A0ACA9NEK1_9GLOM</name>
<protein>
    <submittedName>
        <fullName evidence="1">7549_t:CDS:1</fullName>
    </submittedName>
</protein>
<dbReference type="EMBL" id="CAJVQC010013607">
    <property type="protein sequence ID" value="CAG8649754.1"/>
    <property type="molecule type" value="Genomic_DNA"/>
</dbReference>
<organism evidence="1 2">
    <name type="scientific">Racocetra persica</name>
    <dbReference type="NCBI Taxonomy" id="160502"/>
    <lineage>
        <taxon>Eukaryota</taxon>
        <taxon>Fungi</taxon>
        <taxon>Fungi incertae sedis</taxon>
        <taxon>Mucoromycota</taxon>
        <taxon>Glomeromycotina</taxon>
        <taxon>Glomeromycetes</taxon>
        <taxon>Diversisporales</taxon>
        <taxon>Gigasporaceae</taxon>
        <taxon>Racocetra</taxon>
    </lineage>
</organism>
<comment type="caution">
    <text evidence="1">The sequence shown here is derived from an EMBL/GenBank/DDBJ whole genome shotgun (WGS) entry which is preliminary data.</text>
</comment>
<evidence type="ECO:0000313" key="2">
    <source>
        <dbReference type="Proteomes" id="UP000789920"/>
    </source>
</evidence>
<gene>
    <name evidence="1" type="ORF">RPERSI_LOCUS7827</name>
</gene>
<reference evidence="1" key="1">
    <citation type="submission" date="2021-06" db="EMBL/GenBank/DDBJ databases">
        <authorList>
            <person name="Kallberg Y."/>
            <person name="Tangrot J."/>
            <person name="Rosling A."/>
        </authorList>
    </citation>
    <scope>NUCLEOTIDE SEQUENCE</scope>
    <source>
        <strain evidence="1">MA461A</strain>
    </source>
</reference>
<feature type="non-terminal residue" evidence="1">
    <location>
        <position position="1"/>
    </location>
</feature>
<evidence type="ECO:0000313" key="1">
    <source>
        <dbReference type="EMBL" id="CAG8649754.1"/>
    </source>
</evidence>
<keyword evidence="2" id="KW-1185">Reference proteome</keyword>
<proteinExistence type="predicted"/>
<dbReference type="Proteomes" id="UP000789920">
    <property type="component" value="Unassembled WGS sequence"/>
</dbReference>